<accession>A0A2P2JDB8</accession>
<dbReference type="AlphaFoldDB" id="A0A2P2JDB8"/>
<sequence length="49" mass="5605">MNLCDFNFRFCSNSGLPITPCSGILFLGYVSCQTDLYILFLRDCDVLFK</sequence>
<protein>
    <submittedName>
        <fullName evidence="1">Uncharacterized protein</fullName>
    </submittedName>
</protein>
<name>A0A2P2JDB8_RHIMU</name>
<organism evidence="1">
    <name type="scientific">Rhizophora mucronata</name>
    <name type="common">Asiatic mangrove</name>
    <dbReference type="NCBI Taxonomy" id="61149"/>
    <lineage>
        <taxon>Eukaryota</taxon>
        <taxon>Viridiplantae</taxon>
        <taxon>Streptophyta</taxon>
        <taxon>Embryophyta</taxon>
        <taxon>Tracheophyta</taxon>
        <taxon>Spermatophyta</taxon>
        <taxon>Magnoliopsida</taxon>
        <taxon>eudicotyledons</taxon>
        <taxon>Gunneridae</taxon>
        <taxon>Pentapetalae</taxon>
        <taxon>rosids</taxon>
        <taxon>fabids</taxon>
        <taxon>Malpighiales</taxon>
        <taxon>Rhizophoraceae</taxon>
        <taxon>Rhizophora</taxon>
    </lineage>
</organism>
<reference evidence="1" key="1">
    <citation type="submission" date="2018-02" db="EMBL/GenBank/DDBJ databases">
        <title>Rhizophora mucronata_Transcriptome.</title>
        <authorList>
            <person name="Meera S.P."/>
            <person name="Sreeshan A."/>
            <person name="Augustine A."/>
        </authorList>
    </citation>
    <scope>NUCLEOTIDE SEQUENCE</scope>
    <source>
        <tissue evidence="1">Leaf</tissue>
    </source>
</reference>
<dbReference type="EMBL" id="GGEC01010989">
    <property type="protein sequence ID" value="MBW91472.1"/>
    <property type="molecule type" value="Transcribed_RNA"/>
</dbReference>
<proteinExistence type="predicted"/>
<evidence type="ECO:0000313" key="1">
    <source>
        <dbReference type="EMBL" id="MBW91472.1"/>
    </source>
</evidence>